<name>A0A4Y7QD19_9AGAM</name>
<protein>
    <recommendedName>
        <fullName evidence="3">F-box domain-containing protein</fullName>
    </recommendedName>
</protein>
<proteinExistence type="predicted"/>
<dbReference type="VEuPathDB" id="FungiDB:BD410DRAFT_633245"/>
<dbReference type="EMBL" id="ML170164">
    <property type="protein sequence ID" value="TDL25246.1"/>
    <property type="molecule type" value="Genomic_DNA"/>
</dbReference>
<sequence>MMVFIPINGENMKTMTIVGTVGGQFAQSLATCLRDCRRLGELVMDVNDLARLIPLGQLLHPQVTQLSLTNCSSTALPSGNDFLATLIPNLRACFPNVNVLRWLGDVDRNLSRSNTRKGSHSSENDVDAMYVHISGIRIENRAGERLELDWLLVR</sequence>
<evidence type="ECO:0000313" key="2">
    <source>
        <dbReference type="Proteomes" id="UP000294933"/>
    </source>
</evidence>
<dbReference type="Proteomes" id="UP000294933">
    <property type="component" value="Unassembled WGS sequence"/>
</dbReference>
<gene>
    <name evidence="1" type="ORF">BD410DRAFT_633245</name>
</gene>
<reference evidence="1 2" key="1">
    <citation type="submission" date="2018-06" db="EMBL/GenBank/DDBJ databases">
        <title>A transcriptomic atlas of mushroom development highlights an independent origin of complex multicellularity.</title>
        <authorList>
            <consortium name="DOE Joint Genome Institute"/>
            <person name="Krizsan K."/>
            <person name="Almasi E."/>
            <person name="Merenyi Z."/>
            <person name="Sahu N."/>
            <person name="Viragh M."/>
            <person name="Koszo T."/>
            <person name="Mondo S."/>
            <person name="Kiss B."/>
            <person name="Balint B."/>
            <person name="Kues U."/>
            <person name="Barry K."/>
            <person name="Hegedus J.C."/>
            <person name="Henrissat B."/>
            <person name="Johnson J."/>
            <person name="Lipzen A."/>
            <person name="Ohm R."/>
            <person name="Nagy I."/>
            <person name="Pangilinan J."/>
            <person name="Yan J."/>
            <person name="Xiong Y."/>
            <person name="Grigoriev I.V."/>
            <person name="Hibbett D.S."/>
            <person name="Nagy L.G."/>
        </authorList>
    </citation>
    <scope>NUCLEOTIDE SEQUENCE [LARGE SCALE GENOMIC DNA]</scope>
    <source>
        <strain evidence="1 2">SZMC22713</strain>
    </source>
</reference>
<evidence type="ECO:0000313" key="1">
    <source>
        <dbReference type="EMBL" id="TDL25246.1"/>
    </source>
</evidence>
<dbReference type="AlphaFoldDB" id="A0A4Y7QD19"/>
<accession>A0A4Y7QD19</accession>
<evidence type="ECO:0008006" key="3">
    <source>
        <dbReference type="Google" id="ProtNLM"/>
    </source>
</evidence>
<keyword evidence="2" id="KW-1185">Reference proteome</keyword>
<organism evidence="1 2">
    <name type="scientific">Rickenella mellea</name>
    <dbReference type="NCBI Taxonomy" id="50990"/>
    <lineage>
        <taxon>Eukaryota</taxon>
        <taxon>Fungi</taxon>
        <taxon>Dikarya</taxon>
        <taxon>Basidiomycota</taxon>
        <taxon>Agaricomycotina</taxon>
        <taxon>Agaricomycetes</taxon>
        <taxon>Hymenochaetales</taxon>
        <taxon>Rickenellaceae</taxon>
        <taxon>Rickenella</taxon>
    </lineage>
</organism>